<keyword evidence="2" id="KW-1185">Reference proteome</keyword>
<dbReference type="RefSeq" id="WP_345173823.1">
    <property type="nucleotide sequence ID" value="NZ_BAABFQ010000005.1"/>
</dbReference>
<dbReference type="EMBL" id="JBHSMD010000006">
    <property type="protein sequence ID" value="MFC5495096.1"/>
    <property type="molecule type" value="Genomic_DNA"/>
</dbReference>
<organism evidence="1 2">
    <name type="scientific">Nocardioides caricicola</name>
    <dbReference type="NCBI Taxonomy" id="634770"/>
    <lineage>
        <taxon>Bacteria</taxon>
        <taxon>Bacillati</taxon>
        <taxon>Actinomycetota</taxon>
        <taxon>Actinomycetes</taxon>
        <taxon>Propionibacteriales</taxon>
        <taxon>Nocardioidaceae</taxon>
        <taxon>Nocardioides</taxon>
    </lineage>
</organism>
<evidence type="ECO:0000313" key="2">
    <source>
        <dbReference type="Proteomes" id="UP001595956"/>
    </source>
</evidence>
<protein>
    <recommendedName>
        <fullName evidence="3">PucR family transcriptional regulator</fullName>
    </recommendedName>
</protein>
<name>A0ABW0N4E6_9ACTN</name>
<evidence type="ECO:0008006" key="3">
    <source>
        <dbReference type="Google" id="ProtNLM"/>
    </source>
</evidence>
<gene>
    <name evidence="1" type="ORF">ACFPKY_18435</name>
</gene>
<comment type="caution">
    <text evidence="1">The sequence shown here is derived from an EMBL/GenBank/DDBJ whole genome shotgun (WGS) entry which is preliminary data.</text>
</comment>
<evidence type="ECO:0000313" key="1">
    <source>
        <dbReference type="EMBL" id="MFC5495096.1"/>
    </source>
</evidence>
<dbReference type="Proteomes" id="UP001595956">
    <property type="component" value="Unassembled WGS sequence"/>
</dbReference>
<accession>A0ABW0N4E6</accession>
<sequence>MGETLASGSGTSSACEVAGAALARDGLSLAEALDQLAETSALVRGDEPTYYEVRALSVAWSEATLGYLHSLSCDDPLTGLASLAHLRSRVSEVYRGSAPAEHALVVVAAPEHEHDDVLTRSMRVARVGDTARTVFPGPETIGHVGAGRVVVLTGRDDRMARRVGLLREMVEARVWIEGLPETDAGAAALLDELTRV</sequence>
<proteinExistence type="predicted"/>
<reference evidence="2" key="1">
    <citation type="journal article" date="2019" name="Int. J. Syst. Evol. Microbiol.">
        <title>The Global Catalogue of Microorganisms (GCM) 10K type strain sequencing project: providing services to taxonomists for standard genome sequencing and annotation.</title>
        <authorList>
            <consortium name="The Broad Institute Genomics Platform"/>
            <consortium name="The Broad Institute Genome Sequencing Center for Infectious Disease"/>
            <person name="Wu L."/>
            <person name="Ma J."/>
        </authorList>
    </citation>
    <scope>NUCLEOTIDE SEQUENCE [LARGE SCALE GENOMIC DNA]</scope>
    <source>
        <strain evidence="2">KACC 13778</strain>
    </source>
</reference>